<proteinExistence type="predicted"/>
<dbReference type="EMBL" id="LZYO01000530">
    <property type="protein sequence ID" value="ODH13271.1"/>
    <property type="molecule type" value="Genomic_DNA"/>
</dbReference>
<evidence type="ECO:0000313" key="1">
    <source>
        <dbReference type="EMBL" id="ODH13271.1"/>
    </source>
</evidence>
<reference evidence="1 2" key="1">
    <citation type="submission" date="2016-06" db="EMBL/GenBank/DDBJ databases">
        <authorList>
            <person name="Kjaerup R.B."/>
            <person name="Dalgaard T.S."/>
            <person name="Juul-Madsen H.R."/>
        </authorList>
    </citation>
    <scope>NUCLEOTIDE SEQUENCE [LARGE SCALE GENOMIC DNA]</scope>
    <source>
        <strain evidence="1 2">Pb300</strain>
    </source>
</reference>
<accession>A0A1D2J4P4</accession>
<dbReference type="AlphaFoldDB" id="A0A1D2J4P4"/>
<dbReference type="VEuPathDB" id="FungiDB:PADG_12428"/>
<comment type="caution">
    <text evidence="1">The sequence shown here is derived from an EMBL/GenBank/DDBJ whole genome shotgun (WGS) entry which is preliminary data.</text>
</comment>
<name>A0A1D2J4P4_PARBR</name>
<sequence length="192" mass="21913">MSMNTFMKCAAYLFPPHAPYSVASRSRTALEITLSWEQKWECRPILQLITRVPIILLRTHNSTHAALAGSLFHVQPHPYSGLWQSEHESFSIQTDTSGDRDISNELKKGLSQSYQSKFNQCGMEFRPYLKTLHNFTPIGRFKHGETRSYYTKRPCAVMVAMSIQRTAAVKLERSHLKEKLSSQQDPGDSGSY</sequence>
<protein>
    <submittedName>
        <fullName evidence="1">Uncharacterized protein</fullName>
    </submittedName>
</protein>
<organism evidence="1 2">
    <name type="scientific">Paracoccidioides brasiliensis</name>
    <dbReference type="NCBI Taxonomy" id="121759"/>
    <lineage>
        <taxon>Eukaryota</taxon>
        <taxon>Fungi</taxon>
        <taxon>Dikarya</taxon>
        <taxon>Ascomycota</taxon>
        <taxon>Pezizomycotina</taxon>
        <taxon>Eurotiomycetes</taxon>
        <taxon>Eurotiomycetidae</taxon>
        <taxon>Onygenales</taxon>
        <taxon>Ajellomycetaceae</taxon>
        <taxon>Paracoccidioides</taxon>
    </lineage>
</organism>
<gene>
    <name evidence="1" type="ORF">ACO22_07427</name>
</gene>
<dbReference type="Proteomes" id="UP000242814">
    <property type="component" value="Unassembled WGS sequence"/>
</dbReference>
<dbReference type="VEuPathDB" id="FungiDB:PABG_12562"/>
<evidence type="ECO:0000313" key="2">
    <source>
        <dbReference type="Proteomes" id="UP000242814"/>
    </source>
</evidence>